<reference evidence="1 3" key="2">
    <citation type="journal article" date="2013" name="Nature">
        <title>Insights into bilaterian evolution from three spiralian genomes.</title>
        <authorList>
            <person name="Simakov O."/>
            <person name="Marletaz F."/>
            <person name="Cho S.J."/>
            <person name="Edsinger-Gonzales E."/>
            <person name="Havlak P."/>
            <person name="Hellsten U."/>
            <person name="Kuo D.H."/>
            <person name="Larsson T."/>
            <person name="Lv J."/>
            <person name="Arendt D."/>
            <person name="Savage R."/>
            <person name="Osoegawa K."/>
            <person name="de Jong P."/>
            <person name="Grimwood J."/>
            <person name="Chapman J.A."/>
            <person name="Shapiro H."/>
            <person name="Aerts A."/>
            <person name="Otillar R.P."/>
            <person name="Terry A.Y."/>
            <person name="Boore J.L."/>
            <person name="Grigoriev I.V."/>
            <person name="Lindberg D.R."/>
            <person name="Seaver E.C."/>
            <person name="Weisblat D.A."/>
            <person name="Putnam N.H."/>
            <person name="Rokhsar D.S."/>
        </authorList>
    </citation>
    <scope>NUCLEOTIDE SEQUENCE</scope>
</reference>
<dbReference type="Proteomes" id="UP000015101">
    <property type="component" value="Unassembled WGS sequence"/>
</dbReference>
<dbReference type="InParanoid" id="T1FEN0"/>
<sequence length="149" mass="16739">MLEGCKGGRSALKCRRRNIAAIASEPGEHLQTGEPTLLRQVPNGGVHLCAFVAHSSTSALHVVISYQSQHLSELMYACDFMWIIKIFLRAINILSCFKNLESESEWNILKGEQKSEWDIFHPTLVGTLLQNNVFTTANLRSLEVEQELI</sequence>
<gene>
    <name evidence="2" type="primary">20207279</name>
    <name evidence="1" type="ORF">HELRODRAFT_179387</name>
</gene>
<dbReference type="EMBL" id="AMQM01006822">
    <property type="status" value="NOT_ANNOTATED_CDS"/>
    <property type="molecule type" value="Genomic_DNA"/>
</dbReference>
<evidence type="ECO:0000313" key="3">
    <source>
        <dbReference type="Proteomes" id="UP000015101"/>
    </source>
</evidence>
<dbReference type="RefSeq" id="XP_009026496.1">
    <property type="nucleotide sequence ID" value="XM_009028248.1"/>
</dbReference>
<name>T1FEN0_HELRO</name>
<dbReference type="AlphaFoldDB" id="T1FEN0"/>
<evidence type="ECO:0000313" key="2">
    <source>
        <dbReference type="EnsemblMetazoa" id="HelroP179387"/>
    </source>
</evidence>
<organism evidence="2 3">
    <name type="scientific">Helobdella robusta</name>
    <name type="common">Californian leech</name>
    <dbReference type="NCBI Taxonomy" id="6412"/>
    <lineage>
        <taxon>Eukaryota</taxon>
        <taxon>Metazoa</taxon>
        <taxon>Spiralia</taxon>
        <taxon>Lophotrochozoa</taxon>
        <taxon>Annelida</taxon>
        <taxon>Clitellata</taxon>
        <taxon>Hirudinea</taxon>
        <taxon>Rhynchobdellida</taxon>
        <taxon>Glossiphoniidae</taxon>
        <taxon>Helobdella</taxon>
    </lineage>
</organism>
<dbReference type="GeneID" id="20207279"/>
<proteinExistence type="predicted"/>
<dbReference type="EMBL" id="KB097528">
    <property type="protein sequence ID" value="ESN95324.1"/>
    <property type="molecule type" value="Genomic_DNA"/>
</dbReference>
<protein>
    <submittedName>
        <fullName evidence="1 2">Uncharacterized protein</fullName>
    </submittedName>
</protein>
<keyword evidence="3" id="KW-1185">Reference proteome</keyword>
<dbReference type="KEGG" id="hro:HELRODRAFT_179387"/>
<evidence type="ECO:0000313" key="1">
    <source>
        <dbReference type="EMBL" id="ESN95324.1"/>
    </source>
</evidence>
<accession>T1FEN0</accession>
<dbReference type="EMBL" id="AMQM01006823">
    <property type="status" value="NOT_ANNOTATED_CDS"/>
    <property type="molecule type" value="Genomic_DNA"/>
</dbReference>
<reference evidence="3" key="1">
    <citation type="submission" date="2012-12" db="EMBL/GenBank/DDBJ databases">
        <authorList>
            <person name="Hellsten U."/>
            <person name="Grimwood J."/>
            <person name="Chapman J.A."/>
            <person name="Shapiro H."/>
            <person name="Aerts A."/>
            <person name="Otillar R.P."/>
            <person name="Terry A.Y."/>
            <person name="Boore J.L."/>
            <person name="Simakov O."/>
            <person name="Marletaz F."/>
            <person name="Cho S.-J."/>
            <person name="Edsinger-Gonzales E."/>
            <person name="Havlak P."/>
            <person name="Kuo D.-H."/>
            <person name="Larsson T."/>
            <person name="Lv J."/>
            <person name="Arendt D."/>
            <person name="Savage R."/>
            <person name="Osoegawa K."/>
            <person name="de Jong P."/>
            <person name="Lindberg D.R."/>
            <person name="Seaver E.C."/>
            <person name="Weisblat D.A."/>
            <person name="Putnam N.H."/>
            <person name="Grigoriev I.V."/>
            <person name="Rokhsar D.S."/>
        </authorList>
    </citation>
    <scope>NUCLEOTIDE SEQUENCE</scope>
</reference>
<reference evidence="2" key="3">
    <citation type="submission" date="2015-06" db="UniProtKB">
        <authorList>
            <consortium name="EnsemblMetazoa"/>
        </authorList>
    </citation>
    <scope>IDENTIFICATION</scope>
</reference>
<dbReference type="HOGENOM" id="CLU_1751709_0_0_1"/>
<dbReference type="EnsemblMetazoa" id="HelroT179387">
    <property type="protein sequence ID" value="HelroP179387"/>
    <property type="gene ID" value="HelroG179387"/>
</dbReference>
<dbReference type="CTD" id="20207279"/>